<accession>A0ABV8TCJ6</accession>
<gene>
    <name evidence="1" type="ORF">ACFPC0_10690</name>
</gene>
<sequence>MSEPRTDPLMDPTGYVRREVWPPLPAVFGGWLAELTHRATAGADPATELAVPDAILETGLAIPGAHLAPDGTPVIALVDALTLFHLEHLLYPDDDTEGSSLAIFEPLVALQLANTADATTVSETYNPATVRELSAQITAGEYDYRTNETVTLDTQGRLTHGLNLLLAIVHANAPAPALALYHYDTNPGPYRWRGPAGFTQKAPHDD</sequence>
<protein>
    <recommendedName>
        <fullName evidence="3">Gluconate 2-dehydrogenase subunit 3 family protein</fullName>
    </recommendedName>
</protein>
<evidence type="ECO:0000313" key="2">
    <source>
        <dbReference type="Proteomes" id="UP001595824"/>
    </source>
</evidence>
<dbReference type="RefSeq" id="WP_381738445.1">
    <property type="nucleotide sequence ID" value="NZ_JBHSDP010000011.1"/>
</dbReference>
<evidence type="ECO:0008006" key="3">
    <source>
        <dbReference type="Google" id="ProtNLM"/>
    </source>
</evidence>
<reference evidence="2" key="1">
    <citation type="journal article" date="2019" name="Int. J. Syst. Evol. Microbiol.">
        <title>The Global Catalogue of Microorganisms (GCM) 10K type strain sequencing project: providing services to taxonomists for standard genome sequencing and annotation.</title>
        <authorList>
            <consortium name="The Broad Institute Genomics Platform"/>
            <consortium name="The Broad Institute Genome Sequencing Center for Infectious Disease"/>
            <person name="Wu L."/>
            <person name="Ma J."/>
        </authorList>
    </citation>
    <scope>NUCLEOTIDE SEQUENCE [LARGE SCALE GENOMIC DNA]</scope>
    <source>
        <strain evidence="2">PCU 347</strain>
    </source>
</reference>
<evidence type="ECO:0000313" key="1">
    <source>
        <dbReference type="EMBL" id="MFC4328292.1"/>
    </source>
</evidence>
<dbReference type="EMBL" id="JBHSDP010000011">
    <property type="protein sequence ID" value="MFC4328292.1"/>
    <property type="molecule type" value="Genomic_DNA"/>
</dbReference>
<dbReference type="Proteomes" id="UP001595824">
    <property type="component" value="Unassembled WGS sequence"/>
</dbReference>
<keyword evidence="2" id="KW-1185">Reference proteome</keyword>
<proteinExistence type="predicted"/>
<comment type="caution">
    <text evidence="1">The sequence shown here is derived from an EMBL/GenBank/DDBJ whole genome shotgun (WGS) entry which is preliminary data.</text>
</comment>
<organism evidence="1 2">
    <name type="scientific">Streptomyces andamanensis</name>
    <dbReference type="NCBI Taxonomy" id="1565035"/>
    <lineage>
        <taxon>Bacteria</taxon>
        <taxon>Bacillati</taxon>
        <taxon>Actinomycetota</taxon>
        <taxon>Actinomycetes</taxon>
        <taxon>Kitasatosporales</taxon>
        <taxon>Streptomycetaceae</taxon>
        <taxon>Streptomyces</taxon>
    </lineage>
</organism>
<name>A0ABV8TCJ6_9ACTN</name>